<dbReference type="OrthoDB" id="2796951at2759"/>
<evidence type="ECO:0000313" key="3">
    <source>
        <dbReference type="EMBL" id="PPQ68433.1"/>
    </source>
</evidence>
<dbReference type="Proteomes" id="UP000283269">
    <property type="component" value="Unassembled WGS sequence"/>
</dbReference>
<dbReference type="EMBL" id="NHYD01003957">
    <property type="protein sequence ID" value="PPQ68433.1"/>
    <property type="molecule type" value="Genomic_DNA"/>
</dbReference>
<dbReference type="InterPro" id="IPR052974">
    <property type="entry name" value="GH79_Enzymes"/>
</dbReference>
<name>A0A409VQA8_PSICY</name>
<gene>
    <name evidence="3" type="ORF">CVT25_007826</name>
</gene>
<feature type="chain" id="PRO_5019373632" description="Beta-glucuronidase C-terminal domain-containing protein" evidence="1">
    <location>
        <begin position="19"/>
        <end position="1280"/>
    </location>
</feature>
<dbReference type="Gene3D" id="2.60.40.1180">
    <property type="entry name" value="Golgi alpha-mannosidase II"/>
    <property type="match status" value="2"/>
</dbReference>
<organism evidence="3 4">
    <name type="scientific">Psilocybe cyanescens</name>
    <dbReference type="NCBI Taxonomy" id="93625"/>
    <lineage>
        <taxon>Eukaryota</taxon>
        <taxon>Fungi</taxon>
        <taxon>Dikarya</taxon>
        <taxon>Basidiomycota</taxon>
        <taxon>Agaricomycotina</taxon>
        <taxon>Agaricomycetes</taxon>
        <taxon>Agaricomycetidae</taxon>
        <taxon>Agaricales</taxon>
        <taxon>Agaricineae</taxon>
        <taxon>Strophariaceae</taxon>
        <taxon>Psilocybe</taxon>
    </lineage>
</organism>
<reference evidence="3 4" key="1">
    <citation type="journal article" date="2018" name="Evol. Lett.">
        <title>Horizontal gene cluster transfer increased hallucinogenic mushroom diversity.</title>
        <authorList>
            <person name="Reynolds H.T."/>
            <person name="Vijayakumar V."/>
            <person name="Gluck-Thaler E."/>
            <person name="Korotkin H.B."/>
            <person name="Matheny P.B."/>
            <person name="Slot J.C."/>
        </authorList>
    </citation>
    <scope>NUCLEOTIDE SEQUENCE [LARGE SCALE GENOMIC DNA]</scope>
    <source>
        <strain evidence="3 4">2631</strain>
    </source>
</reference>
<evidence type="ECO:0000256" key="1">
    <source>
        <dbReference type="SAM" id="SignalP"/>
    </source>
</evidence>
<dbReference type="PANTHER" id="PTHR36183:SF2">
    <property type="entry name" value="BETA-GLUCURONIDASE C-TERMINAL DOMAIN-CONTAINING PROTEIN"/>
    <property type="match status" value="1"/>
</dbReference>
<dbReference type="InterPro" id="IPR031728">
    <property type="entry name" value="GlcAase_C"/>
</dbReference>
<dbReference type="STRING" id="93625.A0A409VQA8"/>
<dbReference type="Gene3D" id="3.20.20.80">
    <property type="entry name" value="Glycosidases"/>
    <property type="match status" value="2"/>
</dbReference>
<evidence type="ECO:0000259" key="2">
    <source>
        <dbReference type="Pfam" id="PF16862"/>
    </source>
</evidence>
<dbReference type="SUPFAM" id="SSF51445">
    <property type="entry name" value="(Trans)glycosidases"/>
    <property type="match status" value="2"/>
</dbReference>
<feature type="domain" description="Beta-glucuronidase C-terminal" evidence="2">
    <location>
        <begin position="1084"/>
        <end position="1187"/>
    </location>
</feature>
<feature type="domain" description="Beta-glucuronidase C-terminal" evidence="2">
    <location>
        <begin position="450"/>
        <end position="552"/>
    </location>
</feature>
<evidence type="ECO:0000313" key="4">
    <source>
        <dbReference type="Proteomes" id="UP000283269"/>
    </source>
</evidence>
<feature type="signal peptide" evidence="1">
    <location>
        <begin position="1"/>
        <end position="18"/>
    </location>
</feature>
<dbReference type="InterPro" id="IPR017853">
    <property type="entry name" value="GH"/>
</dbReference>
<keyword evidence="4" id="KW-1185">Reference proteome</keyword>
<keyword evidence="1" id="KW-0732">Signal</keyword>
<sequence>MLVSALLLLPTIFSTARAVTVYGQIPLAQTVTGTSGTKATPTLPAYDKTLLQPPAIVEPAPGSAYTLSLQNDAAAVNGLSIPHVGPGFWGFSIEMSVLNQVPFLNLMANLVERSGGVVVRIGGNTQEFATMVPFLEDGKTFDKEDSGSTQTTKTPAVLYTIDMFYMAANISSMLNVKWFFGIPFNDSVNWRLTIAEEAQSIVGDDLLALQAGNEPDFYEQFGRRVTYTPEMYSQEIEQLITVIDANDRIPVKNMLLGPSVATGPWTPEQVWETGFIERFKDRLHALTVEHYPNNNCAAAFGTGAQIVDPQDIFPEYLSHTAAVELVRPYINSGNLAVAAGKPLYMFETNTASCGGFAGVSDSYGAALWAMDYGFQMAYANFTHGMLHVGGQNVFYNPFTAPPTNQSGFNQWTAGAIYYSTIVLAEAFGKTNTSRITDLGGNSGSVYTPSYAIYEQDKLSKVALFNYMDDGTNTRDLLVTITVPTGVPVTVEVKYLNADSVSTKDNITWAGQTLGNQYEVDGRFKGDLNIVTINCDTVAGTCVIPVPAPGFALVFLDNAAEQLSVGQATQTFATTAYSKTRNTATIDPAVLQTSNGHSGGNRDAYWSTSAGSTSSAERQAMILPGIVAFVAVLVSGMWVVRAIVHSFTAARAVTVYGQIPLAQTATAGYAQATLKAYDPLELIPPPVPSSPPASAYTLNLERNAAAVPGLSIPHVGGSFWGFSIEMSVISQVFPFLNLMANLQERSGGVVIRIGGNTQEFATQIPDGSLDFGHTFAKTDSGSNQTTQTPAVLYTPDMFYMANNISEMLNVKWFFGIPFNDSVNWRLTIAEEAQNILGDNLLGLQAGNEPDFYLKFGRRSTYSPQMYTDEVADLIKVMDDNPNIPVKNMLIGPSVSSIEWKPEQVWETGYIERFKDRLYCLSVEHYPMNNCAALTGPSPGNPIIDPQDLVDAYFKHDLPMALMDQYRESTRLAQEAGKPFIMFETNTASCGGFPGLSDSYGAALWALDYGLQLAFGNFTHALLHVGGQDTYYNPFTSPPTNQSSYNAWSVGAIYYSTIIISEIFGKTNTSQIVDLRGNFANSYTPQYAIYERGVLNKIAIFNYIDDKTGASDSQVTLNIPGGVPASVRVKYLLAPLITSRSNITWAGQTLGGQFTVDGRFRGELNITTVSCNTAANTCIIPVPAPAFALVFLDSASEALSLGQATETFSTSAFTQQHNTVTYEPATVSLSNGRSGSDRDKYLGTSYGYKESGSTALKLPLFSFSLALAILSGVWVVRARALL</sequence>
<dbReference type="Pfam" id="PF16862">
    <property type="entry name" value="Glyco_hydro_79C"/>
    <property type="match status" value="2"/>
</dbReference>
<dbReference type="PANTHER" id="PTHR36183">
    <property type="entry name" value="BETA-GLUCURONIDASE"/>
    <property type="match status" value="1"/>
</dbReference>
<dbReference type="InParanoid" id="A0A409VQA8"/>
<proteinExistence type="predicted"/>
<protein>
    <recommendedName>
        <fullName evidence="2">Beta-glucuronidase C-terminal domain-containing protein</fullName>
    </recommendedName>
</protein>
<dbReference type="AlphaFoldDB" id="A0A409VQA8"/>
<accession>A0A409VQA8</accession>
<dbReference type="InterPro" id="IPR013780">
    <property type="entry name" value="Glyco_hydro_b"/>
</dbReference>
<comment type="caution">
    <text evidence="3">The sequence shown here is derived from an EMBL/GenBank/DDBJ whole genome shotgun (WGS) entry which is preliminary data.</text>
</comment>